<dbReference type="CDD" id="cd00054">
    <property type="entry name" value="EGF_CA"/>
    <property type="match status" value="1"/>
</dbReference>
<dbReference type="Gene3D" id="2.60.40.3210">
    <property type="entry name" value="Zona pellucida, ZP-N domain"/>
    <property type="match status" value="1"/>
</dbReference>
<keyword evidence="1" id="KW-0245">EGF-like domain</keyword>
<evidence type="ECO:0000313" key="7">
    <source>
        <dbReference type="EMBL" id="CAH3033061.1"/>
    </source>
</evidence>
<dbReference type="AlphaFoldDB" id="A0AAU9VRV3"/>
<dbReference type="Proteomes" id="UP001159428">
    <property type="component" value="Unassembled WGS sequence"/>
</dbReference>
<sequence>MWAPDDSNSNTVHFSFRIGWRRSRSFSLNCDQNMISSGQLITYGGSWEGRCDNLYNSLCGSSLTISNTYFYCTDYSVSEDWTVGENKFTYTFNNNEKQWHVSYSGCCWIYLSHYAGSSSWKVQTAINLAPRSDNGKINSSPVTRSPAIVRFPGGCRQSFRIPVEDPDGDTVKCRFATYLESFKFNTSFPYGELDEKSCLLTYNGSLAAVGGIFVLALTLEDFPAGNTNFSNVTSLSGIPLQFLVMVIGNHTGHCDEKPVFTASTPKDGECSDVPIGSAYRAVIEVQVADFSKSIVEISTASPSGMQITSLRNHGQIYYRNVTWYPSQHQIGQQLFCFVARDSAGLESEWRCVTILVGTSSTPRVLLASRTPITPVSRYGSGYSNWSVQFDRLIKKPRTSSYIRLVLLPSEQTVYKVDALSQNVTIGSNSTTLYFAIPYPVLSMEGSYAILMDKGVVVGLGCSSGGTPTPGISSSSAWRFYVFGFCSSGYSLRSPYFQSCVDVDECAYSGSRGPSDIFPEFTLPAGCDQDCDNTPGSYSCSCERGFQLQSDGESCTDINECTINNGGCSHECFNILGTFYCGCPRGLTMGIDNMTCVDQTASVSCGENSMTVSLVKQRFHYFTVNQLRLRYGSCKATENSTHFLIGTSLDSCGTQRNETEDYLIFWNEVLADALIINGVVTRTHDIKLPFYCRYSREKLMSLAFTPQRIYFGNETGYGSFTFKMDFYRNSSFTTPFTEPDYPLSVVLNEYVYLQYSVASSAGLVIMAENCKATKDASFYSWPQYTFLQNGCPTDSTLDYSYNPTRHYQQFKIRAFRFWNDYDTVYFHCELLACHRNYPDSRCSKGCIKNKRKRREVTRDGDQEESTNKVILTGGPVVFEAAKEDEPLDQQPSQSKHTALIGGVAGAGVFGLIAAVALVVLLVKFRRTQRLPSNNDERVGQNNLAFKLENDVKGEQSSA</sequence>
<keyword evidence="8" id="KW-1185">Reference proteome</keyword>
<keyword evidence="5" id="KW-1133">Transmembrane helix</keyword>
<keyword evidence="3" id="KW-0677">Repeat</keyword>
<evidence type="ECO:0000259" key="6">
    <source>
        <dbReference type="PROSITE" id="PS51034"/>
    </source>
</evidence>
<dbReference type="InterPro" id="IPR001507">
    <property type="entry name" value="ZP_dom"/>
</dbReference>
<dbReference type="InterPro" id="IPR000742">
    <property type="entry name" value="EGF"/>
</dbReference>
<evidence type="ECO:0000256" key="1">
    <source>
        <dbReference type="ARBA" id="ARBA00022536"/>
    </source>
</evidence>
<accession>A0AAU9VRV3</accession>
<proteinExistence type="predicted"/>
<evidence type="ECO:0000313" key="8">
    <source>
        <dbReference type="Proteomes" id="UP001159428"/>
    </source>
</evidence>
<evidence type="ECO:0000256" key="2">
    <source>
        <dbReference type="ARBA" id="ARBA00022729"/>
    </source>
</evidence>
<dbReference type="PANTHER" id="PTHR14002">
    <property type="entry name" value="ENDOGLIN/TGF-BETA RECEPTOR TYPE III"/>
    <property type="match status" value="1"/>
</dbReference>
<dbReference type="Gene3D" id="2.10.25.10">
    <property type="entry name" value="Laminin"/>
    <property type="match status" value="2"/>
</dbReference>
<evidence type="ECO:0000256" key="4">
    <source>
        <dbReference type="ARBA" id="ARBA00023157"/>
    </source>
</evidence>
<dbReference type="InterPro" id="IPR018097">
    <property type="entry name" value="EGF_Ca-bd_CS"/>
</dbReference>
<organism evidence="7 8">
    <name type="scientific">Pocillopora meandrina</name>
    <dbReference type="NCBI Taxonomy" id="46732"/>
    <lineage>
        <taxon>Eukaryota</taxon>
        <taxon>Metazoa</taxon>
        <taxon>Cnidaria</taxon>
        <taxon>Anthozoa</taxon>
        <taxon>Hexacorallia</taxon>
        <taxon>Scleractinia</taxon>
        <taxon>Astrocoeniina</taxon>
        <taxon>Pocilloporidae</taxon>
        <taxon>Pocillopora</taxon>
    </lineage>
</organism>
<feature type="domain" description="ZP" evidence="6">
    <location>
        <begin position="603"/>
        <end position="848"/>
    </location>
</feature>
<keyword evidence="2" id="KW-0732">Signal</keyword>
<keyword evidence="5" id="KW-0472">Membrane</keyword>
<reference evidence="7 8" key="1">
    <citation type="submission" date="2022-05" db="EMBL/GenBank/DDBJ databases">
        <authorList>
            <consortium name="Genoscope - CEA"/>
            <person name="William W."/>
        </authorList>
    </citation>
    <scope>NUCLEOTIDE SEQUENCE [LARGE SCALE GENOMIC DNA]</scope>
</reference>
<dbReference type="Pfam" id="PF12662">
    <property type="entry name" value="cEGF"/>
    <property type="match status" value="1"/>
</dbReference>
<dbReference type="Pfam" id="PF00100">
    <property type="entry name" value="Zona_pellucida"/>
    <property type="match status" value="1"/>
</dbReference>
<dbReference type="InterPro" id="IPR009030">
    <property type="entry name" value="Growth_fac_rcpt_cys_sf"/>
</dbReference>
<gene>
    <name evidence="7" type="ORF">PMEA_00010889</name>
</gene>
<feature type="transmembrane region" description="Helical" evidence="5">
    <location>
        <begin position="897"/>
        <end position="921"/>
    </location>
</feature>
<keyword evidence="5" id="KW-0812">Transmembrane</keyword>
<comment type="caution">
    <text evidence="7">The sequence shown here is derived from an EMBL/GenBank/DDBJ whole genome shotgun (WGS) entry which is preliminary data.</text>
</comment>
<protein>
    <recommendedName>
        <fullName evidence="6">ZP domain-containing protein</fullName>
    </recommendedName>
</protein>
<dbReference type="InterPro" id="IPR001881">
    <property type="entry name" value="EGF-like_Ca-bd_dom"/>
</dbReference>
<dbReference type="PROSITE" id="PS01187">
    <property type="entry name" value="EGF_CA"/>
    <property type="match status" value="1"/>
</dbReference>
<dbReference type="GO" id="GO:0005509">
    <property type="term" value="F:calcium ion binding"/>
    <property type="evidence" value="ECO:0007669"/>
    <property type="project" value="InterPro"/>
</dbReference>
<dbReference type="InterPro" id="IPR055355">
    <property type="entry name" value="ZP-C"/>
</dbReference>
<evidence type="ECO:0000256" key="3">
    <source>
        <dbReference type="ARBA" id="ARBA00022737"/>
    </source>
</evidence>
<dbReference type="PROSITE" id="PS51034">
    <property type="entry name" value="ZP_2"/>
    <property type="match status" value="1"/>
</dbReference>
<name>A0AAU9VRV3_9CNID</name>
<dbReference type="InterPro" id="IPR055356">
    <property type="entry name" value="ZP-N"/>
</dbReference>
<dbReference type="SMART" id="SM00181">
    <property type="entry name" value="EGF"/>
    <property type="match status" value="2"/>
</dbReference>
<dbReference type="FunFam" id="2.10.25.10:FF:000240">
    <property type="entry name" value="Vitamin K-dependent protein S"/>
    <property type="match status" value="1"/>
</dbReference>
<evidence type="ECO:0000256" key="5">
    <source>
        <dbReference type="SAM" id="Phobius"/>
    </source>
</evidence>
<dbReference type="PANTHER" id="PTHR14002:SF43">
    <property type="entry name" value="DELTA-LIKE PROTEIN"/>
    <property type="match status" value="1"/>
</dbReference>
<dbReference type="SMART" id="SM00241">
    <property type="entry name" value="ZP"/>
    <property type="match status" value="1"/>
</dbReference>
<dbReference type="SMART" id="SM00179">
    <property type="entry name" value="EGF_CA"/>
    <property type="match status" value="2"/>
</dbReference>
<dbReference type="InterPro" id="IPR026823">
    <property type="entry name" value="cEGF"/>
</dbReference>
<dbReference type="InterPro" id="IPR042235">
    <property type="entry name" value="ZP-C_dom"/>
</dbReference>
<dbReference type="EMBL" id="CALNXJ010000002">
    <property type="protein sequence ID" value="CAH3033061.1"/>
    <property type="molecule type" value="Genomic_DNA"/>
</dbReference>
<dbReference type="Gene3D" id="2.60.40.4100">
    <property type="entry name" value="Zona pellucida, ZP-C domain"/>
    <property type="match status" value="1"/>
</dbReference>
<dbReference type="SUPFAM" id="SSF57184">
    <property type="entry name" value="Growth factor receptor domain"/>
    <property type="match status" value="1"/>
</dbReference>
<keyword evidence="4" id="KW-1015">Disulfide bond</keyword>
<dbReference type="Pfam" id="PF23344">
    <property type="entry name" value="ZP-N"/>
    <property type="match status" value="1"/>
</dbReference>